<accession>A0A7S9XH48</accession>
<gene>
    <name evidence="1" type="ORF">NIOZUU157_00108</name>
</gene>
<protein>
    <submittedName>
        <fullName evidence="1">Uncharacterized protein</fullName>
    </submittedName>
</protein>
<name>A0A7S9XH48_9VIRU</name>
<evidence type="ECO:0000313" key="1">
    <source>
        <dbReference type="EMBL" id="QPI16225.1"/>
    </source>
</evidence>
<sequence>MKYIKLFEKFTKDYMKKIDLKDFKKIKKGSKIQYMGGPVEVLDNSGYVLKLKGEDGRTFTVNKSQFDHGGRISEVNDGKRKKKKKEFHPDMMYEAKGKKVISDLYKMDAQIDYLSDADDATKKIWKKAGVNPEDDDMIILYSYVNSWPETKKLLDKSRIKYKELEDPNSAGESFIVFNVNESVNELKRTLVSGTMSGSTESLEDRKYELKKDVKGAQIGDFTNVTLPKGTIIYNLPGGVFADHFSLKNKYASRSSQGPQYFEKPTFSGISIRQMPDTLAAIEKNSKVLESLNELSSAQDGTKDSDGKHRHEHHLEEDIEAMWKKAYGENFSSQYPAVAKVIKQRKIKDKREIARIWQDTYGEDFEKEYPALYQKLS</sequence>
<reference evidence="1" key="1">
    <citation type="submission" date="2020-08" db="EMBL/GenBank/DDBJ databases">
        <title>Bridging the membrane lipid divide: bacteria of the FCB group superphylum have the potential to synthesize archaeal ether lipids.</title>
        <authorList>
            <person name="Villanueva L."/>
            <person name="von Meijenfeldt F.A.B."/>
            <person name="Westbye A.B."/>
            <person name="Yadav S."/>
            <person name="Hopmans E.C."/>
            <person name="Dutilh B.E."/>
            <person name="Sinninghe Damste J.S."/>
        </authorList>
    </citation>
    <scope>NUCLEOTIDE SEQUENCE</scope>
    <source>
        <strain evidence="1">NIOZ-UU157</strain>
    </source>
</reference>
<dbReference type="EMBL" id="MW030544">
    <property type="protein sequence ID" value="QPI16225.1"/>
    <property type="molecule type" value="Genomic_DNA"/>
</dbReference>
<organism evidence="1">
    <name type="scientific">Virus NIOZ-UU157</name>
    <dbReference type="NCBI Taxonomy" id="2763269"/>
    <lineage>
        <taxon>Viruses</taxon>
    </lineage>
</organism>
<proteinExistence type="predicted"/>